<dbReference type="GO" id="GO:0005096">
    <property type="term" value="F:GTPase activator activity"/>
    <property type="evidence" value="ECO:0007669"/>
    <property type="project" value="TreeGrafter"/>
</dbReference>
<dbReference type="PANTHER" id="PTHR23138">
    <property type="entry name" value="RAN BINDING PROTEIN"/>
    <property type="match status" value="1"/>
</dbReference>
<dbReference type="GO" id="GO:0005643">
    <property type="term" value="C:nuclear pore"/>
    <property type="evidence" value="ECO:0007669"/>
    <property type="project" value="TreeGrafter"/>
</dbReference>
<proteinExistence type="predicted"/>
<reference evidence="2" key="1">
    <citation type="submission" date="2021-01" db="EMBL/GenBank/DDBJ databases">
        <authorList>
            <person name="Corre E."/>
            <person name="Pelletier E."/>
            <person name="Niang G."/>
            <person name="Scheremetjew M."/>
            <person name="Finn R."/>
            <person name="Kale V."/>
            <person name="Holt S."/>
            <person name="Cochrane G."/>
            <person name="Meng A."/>
            <person name="Brown T."/>
            <person name="Cohen L."/>
        </authorList>
    </citation>
    <scope>NUCLEOTIDE SEQUENCE</scope>
    <source>
        <strain evidence="2">SPMC142</strain>
    </source>
</reference>
<sequence length="189" mass="21773">MVEEQKHDVVYEDETTKAKVELAKVETKTGEETEECIFKMRCKLFRFRDNQWKERGIGNCKLLRNKAEKKIRFVMRQEKTLKPVGNFLLSESPLCDLATMKNSADKAWFWSCNDCSEEEAAIEKLAVRFQNVENSTLFKDAFNAAKEFNIKAKAGDEDLVWAEAIEDVEEVLEDDIDTNKTADADGEEN</sequence>
<evidence type="ECO:0000259" key="1">
    <source>
        <dbReference type="PROSITE" id="PS50196"/>
    </source>
</evidence>
<name>A0A7S3W2E6_9SPIT</name>
<organism evidence="2">
    <name type="scientific">Strombidinopsis acuminata</name>
    <dbReference type="NCBI Taxonomy" id="141414"/>
    <lineage>
        <taxon>Eukaryota</taxon>
        <taxon>Sar</taxon>
        <taxon>Alveolata</taxon>
        <taxon>Ciliophora</taxon>
        <taxon>Intramacronucleata</taxon>
        <taxon>Spirotrichea</taxon>
        <taxon>Choreotrichia</taxon>
        <taxon>Choreotrichida</taxon>
        <taxon>Strombidinopsidae</taxon>
        <taxon>Strombidinopsis</taxon>
    </lineage>
</organism>
<dbReference type="GO" id="GO:0005737">
    <property type="term" value="C:cytoplasm"/>
    <property type="evidence" value="ECO:0007669"/>
    <property type="project" value="TreeGrafter"/>
</dbReference>
<evidence type="ECO:0000313" key="2">
    <source>
        <dbReference type="EMBL" id="CAE0533111.1"/>
    </source>
</evidence>
<dbReference type="Gene3D" id="2.30.29.30">
    <property type="entry name" value="Pleckstrin-homology domain (PH domain)/Phosphotyrosine-binding domain (PTB)"/>
    <property type="match status" value="1"/>
</dbReference>
<dbReference type="SMART" id="SM00160">
    <property type="entry name" value="RanBD"/>
    <property type="match status" value="1"/>
</dbReference>
<feature type="domain" description="RanBD1" evidence="1">
    <location>
        <begin position="5"/>
        <end position="151"/>
    </location>
</feature>
<dbReference type="Pfam" id="PF00638">
    <property type="entry name" value="Ran_BP1"/>
    <property type="match status" value="1"/>
</dbReference>
<dbReference type="SUPFAM" id="SSF50729">
    <property type="entry name" value="PH domain-like"/>
    <property type="match status" value="1"/>
</dbReference>
<dbReference type="EMBL" id="HBIQ01019922">
    <property type="protein sequence ID" value="CAE0533111.1"/>
    <property type="molecule type" value="Transcribed_RNA"/>
</dbReference>
<dbReference type="AlphaFoldDB" id="A0A7S3W2E6"/>
<dbReference type="InterPro" id="IPR045255">
    <property type="entry name" value="RanBP1-like"/>
</dbReference>
<gene>
    <name evidence="2" type="ORF">SACU0126_LOCUS6635</name>
</gene>
<dbReference type="PANTHER" id="PTHR23138:SF87">
    <property type="entry name" value="E3 SUMO-PROTEIN LIGASE RANBP2"/>
    <property type="match status" value="1"/>
</dbReference>
<dbReference type="InterPro" id="IPR000156">
    <property type="entry name" value="Ran_bind_dom"/>
</dbReference>
<accession>A0A7S3W2E6</accession>
<dbReference type="InterPro" id="IPR011993">
    <property type="entry name" value="PH-like_dom_sf"/>
</dbReference>
<dbReference type="PROSITE" id="PS50196">
    <property type="entry name" value="RANBD1"/>
    <property type="match status" value="1"/>
</dbReference>
<protein>
    <recommendedName>
        <fullName evidence="1">RanBD1 domain-containing protein</fullName>
    </recommendedName>
</protein>